<evidence type="ECO:0000313" key="1">
    <source>
        <dbReference type="EMBL" id="KAK3585044.1"/>
    </source>
</evidence>
<organism evidence="1 2">
    <name type="scientific">Potamilus streckersoni</name>
    <dbReference type="NCBI Taxonomy" id="2493646"/>
    <lineage>
        <taxon>Eukaryota</taxon>
        <taxon>Metazoa</taxon>
        <taxon>Spiralia</taxon>
        <taxon>Lophotrochozoa</taxon>
        <taxon>Mollusca</taxon>
        <taxon>Bivalvia</taxon>
        <taxon>Autobranchia</taxon>
        <taxon>Heteroconchia</taxon>
        <taxon>Palaeoheterodonta</taxon>
        <taxon>Unionida</taxon>
        <taxon>Unionoidea</taxon>
        <taxon>Unionidae</taxon>
        <taxon>Ambleminae</taxon>
        <taxon>Lampsilini</taxon>
        <taxon>Potamilus</taxon>
    </lineage>
</organism>
<accession>A0AAE0VP32</accession>
<name>A0AAE0VP32_9BIVA</name>
<reference evidence="1" key="2">
    <citation type="journal article" date="2021" name="Genome Biol. Evol.">
        <title>Developing a high-quality reference genome for a parasitic bivalve with doubly uniparental inheritance (Bivalvia: Unionida).</title>
        <authorList>
            <person name="Smith C.H."/>
        </authorList>
    </citation>
    <scope>NUCLEOTIDE SEQUENCE</scope>
    <source>
        <strain evidence="1">CHS0354</strain>
        <tissue evidence="1">Mantle</tissue>
    </source>
</reference>
<dbReference type="EMBL" id="JAEAOA010000628">
    <property type="protein sequence ID" value="KAK3585044.1"/>
    <property type="molecule type" value="Genomic_DNA"/>
</dbReference>
<reference evidence="1" key="1">
    <citation type="journal article" date="2021" name="Genome Biol. Evol.">
        <title>A High-Quality Reference Genome for a Parasitic Bivalve with Doubly Uniparental Inheritance (Bivalvia: Unionida).</title>
        <authorList>
            <person name="Smith C.H."/>
        </authorList>
    </citation>
    <scope>NUCLEOTIDE SEQUENCE</scope>
    <source>
        <strain evidence="1">CHS0354</strain>
    </source>
</reference>
<protein>
    <submittedName>
        <fullName evidence="1">Uncharacterized protein</fullName>
    </submittedName>
</protein>
<sequence length="201" mass="23008">MNIVSNQRSKDPGISSSNAVGDMDDILPLLSRVKDTLLTTAPFSNTECNVKYQNNVERCKHYPTHILTPRQHIKEHRTRAYFIATKPPLLASVERDGDYELQPADTDVASRNVIEGSGLLGRQYILKDQTHTQREYSDEMKESFQKKHLTENHMALLRRFQEEYKQKNPSSSVDTFPSRNVSTLHNIGKTGEILHSKEIEI</sequence>
<keyword evidence="2" id="KW-1185">Reference proteome</keyword>
<dbReference type="Proteomes" id="UP001195483">
    <property type="component" value="Unassembled WGS sequence"/>
</dbReference>
<reference evidence="1" key="3">
    <citation type="submission" date="2023-05" db="EMBL/GenBank/DDBJ databases">
        <authorList>
            <person name="Smith C.H."/>
        </authorList>
    </citation>
    <scope>NUCLEOTIDE SEQUENCE</scope>
    <source>
        <strain evidence="1">CHS0354</strain>
        <tissue evidence="1">Mantle</tissue>
    </source>
</reference>
<dbReference type="AlphaFoldDB" id="A0AAE0VP32"/>
<proteinExistence type="predicted"/>
<comment type="caution">
    <text evidence="1">The sequence shown here is derived from an EMBL/GenBank/DDBJ whole genome shotgun (WGS) entry which is preliminary data.</text>
</comment>
<gene>
    <name evidence="1" type="ORF">CHS0354_009892</name>
</gene>
<evidence type="ECO:0000313" key="2">
    <source>
        <dbReference type="Proteomes" id="UP001195483"/>
    </source>
</evidence>